<keyword evidence="3" id="KW-1185">Reference proteome</keyword>
<gene>
    <name evidence="2" type="ORF">CALVIDRAFT_533412</name>
</gene>
<protein>
    <submittedName>
        <fullName evidence="2">Uncharacterized protein</fullName>
    </submittedName>
</protein>
<evidence type="ECO:0000256" key="1">
    <source>
        <dbReference type="SAM" id="MobiDB-lite"/>
    </source>
</evidence>
<name>A0A167QZC7_CALVF</name>
<accession>A0A167QZC7</accession>
<organism evidence="2 3">
    <name type="scientific">Calocera viscosa (strain TUFC12733)</name>
    <dbReference type="NCBI Taxonomy" id="1330018"/>
    <lineage>
        <taxon>Eukaryota</taxon>
        <taxon>Fungi</taxon>
        <taxon>Dikarya</taxon>
        <taxon>Basidiomycota</taxon>
        <taxon>Agaricomycotina</taxon>
        <taxon>Dacrymycetes</taxon>
        <taxon>Dacrymycetales</taxon>
        <taxon>Dacrymycetaceae</taxon>
        <taxon>Calocera</taxon>
    </lineage>
</organism>
<dbReference type="Proteomes" id="UP000076738">
    <property type="component" value="Unassembled WGS sequence"/>
</dbReference>
<feature type="compositionally biased region" description="Polar residues" evidence="1">
    <location>
        <begin position="100"/>
        <end position="110"/>
    </location>
</feature>
<evidence type="ECO:0000313" key="3">
    <source>
        <dbReference type="Proteomes" id="UP000076738"/>
    </source>
</evidence>
<feature type="region of interest" description="Disordered" evidence="1">
    <location>
        <begin position="96"/>
        <end position="137"/>
    </location>
</feature>
<sequence length="164" mass="17628">MAGSTRSASDSTVLPSVGHFSPIQHFLRRNFSFKGDFIGSKQQSDHFRPARLIRFIIPSKTAPSAMETVTPMSPISPSAGVTAADAIGARQRRLSFVPKTPSQLSRSSLPISPPVTPDKQNFFDPGIKSTTPEDDDVFQSLPQVAAATQRLSFVASSQGKGRKA</sequence>
<dbReference type="OrthoDB" id="10486129at2759"/>
<reference evidence="2 3" key="1">
    <citation type="journal article" date="2016" name="Mol. Biol. Evol.">
        <title>Comparative Genomics of Early-Diverging Mushroom-Forming Fungi Provides Insights into the Origins of Lignocellulose Decay Capabilities.</title>
        <authorList>
            <person name="Nagy L.G."/>
            <person name="Riley R."/>
            <person name="Tritt A."/>
            <person name="Adam C."/>
            <person name="Daum C."/>
            <person name="Floudas D."/>
            <person name="Sun H."/>
            <person name="Yadav J.S."/>
            <person name="Pangilinan J."/>
            <person name="Larsson K.H."/>
            <person name="Matsuura K."/>
            <person name="Barry K."/>
            <person name="Labutti K."/>
            <person name="Kuo R."/>
            <person name="Ohm R.A."/>
            <person name="Bhattacharya S.S."/>
            <person name="Shirouzu T."/>
            <person name="Yoshinaga Y."/>
            <person name="Martin F.M."/>
            <person name="Grigoriev I.V."/>
            <person name="Hibbett D.S."/>
        </authorList>
    </citation>
    <scope>NUCLEOTIDE SEQUENCE [LARGE SCALE GENOMIC DNA]</scope>
    <source>
        <strain evidence="2 3">TUFC12733</strain>
    </source>
</reference>
<dbReference type="AlphaFoldDB" id="A0A167QZC7"/>
<dbReference type="EMBL" id="KV417269">
    <property type="protein sequence ID" value="KZP00404.1"/>
    <property type="molecule type" value="Genomic_DNA"/>
</dbReference>
<evidence type="ECO:0000313" key="2">
    <source>
        <dbReference type="EMBL" id="KZP00404.1"/>
    </source>
</evidence>
<proteinExistence type="predicted"/>